<proteinExistence type="predicted"/>
<dbReference type="InterPro" id="IPR001646">
    <property type="entry name" value="5peptide_repeat"/>
</dbReference>
<sequence>MWDMFRKKKMDILENSQSEEKSEIFDDSPRVGKTFTDKIFKNKEIINENFQYFIFTRLVANKYTRFVSVDFSYCIFDNAYMRNCVFDNCKFIGCKFIGSNFLSSNFVKCDFEYANFEKTLVDVDSIIENLSNSPNLKHRMLKSLRVNFQQLGDTDAVNRMILLELSASEQYLRLASFSDKEYILKKHGGFKKRTVALLRLINFHFFNLIWGNGEKLQNLILFFVVILATIVLYDISHVGVDQSDSIKYLFSSIQKAPVVFFTNAYPDYYSDFFKTILVFFKLFIFALFTSIIIKRLNRR</sequence>
<evidence type="ECO:0000313" key="2">
    <source>
        <dbReference type="EMBL" id="NNH37185.1"/>
    </source>
</evidence>
<comment type="caution">
    <text evidence="2">The sequence shown here is derived from an EMBL/GenBank/DDBJ whole genome shotgun (WGS) entry which is preliminary data.</text>
</comment>
<dbReference type="EMBL" id="JABERH010000001">
    <property type="protein sequence ID" value="NNH37185.1"/>
    <property type="molecule type" value="Genomic_DNA"/>
</dbReference>
<reference evidence="2 3" key="1">
    <citation type="submission" date="2020-04" db="EMBL/GenBank/DDBJ databases">
        <title>Acinetobacter Taxon 24.</title>
        <authorList>
            <person name="Nemec A."/>
            <person name="Radolfova-Krizova L."/>
            <person name="Higgins P.G."/>
            <person name="Spanelova P."/>
        </authorList>
    </citation>
    <scope>NUCLEOTIDE SEQUENCE [LARGE SCALE GENOMIC DNA]</scope>
    <source>
        <strain evidence="2 3">ANC 4280</strain>
    </source>
</reference>
<name>A0A8E4F7J3_9GAMM</name>
<keyword evidence="1" id="KW-1133">Transmembrane helix</keyword>
<protein>
    <recommendedName>
        <fullName evidence="4">Pentapeptide repeat-containing protein</fullName>
    </recommendedName>
</protein>
<keyword evidence="1" id="KW-0472">Membrane</keyword>
<evidence type="ECO:0000313" key="3">
    <source>
        <dbReference type="Proteomes" id="UP000532147"/>
    </source>
</evidence>
<dbReference type="AlphaFoldDB" id="A0A8E4F7J3"/>
<evidence type="ECO:0000256" key="1">
    <source>
        <dbReference type="SAM" id="Phobius"/>
    </source>
</evidence>
<dbReference type="Proteomes" id="UP000532147">
    <property type="component" value="Unassembled WGS sequence"/>
</dbReference>
<dbReference type="Pfam" id="PF00805">
    <property type="entry name" value="Pentapeptide"/>
    <property type="match status" value="1"/>
</dbReference>
<accession>A0A8E4F7J3</accession>
<organism evidence="2 3">
    <name type="scientific">Acinetobacter terrae</name>
    <dbReference type="NCBI Taxonomy" id="2731247"/>
    <lineage>
        <taxon>Bacteria</taxon>
        <taxon>Pseudomonadati</taxon>
        <taxon>Pseudomonadota</taxon>
        <taxon>Gammaproteobacteria</taxon>
        <taxon>Moraxellales</taxon>
        <taxon>Moraxellaceae</taxon>
        <taxon>Acinetobacter</taxon>
        <taxon>Acinetobacter Taxon 24</taxon>
    </lineage>
</organism>
<evidence type="ECO:0008006" key="4">
    <source>
        <dbReference type="Google" id="ProtNLM"/>
    </source>
</evidence>
<gene>
    <name evidence="2" type="ORF">HLH11_00700</name>
</gene>
<keyword evidence="1" id="KW-0812">Transmembrane</keyword>
<dbReference type="SUPFAM" id="SSF141571">
    <property type="entry name" value="Pentapeptide repeat-like"/>
    <property type="match status" value="1"/>
</dbReference>
<feature type="transmembrane region" description="Helical" evidence="1">
    <location>
        <begin position="219"/>
        <end position="236"/>
    </location>
</feature>
<dbReference type="RefSeq" id="WP_171533566.1">
    <property type="nucleotide sequence ID" value="NZ_JABERH010000001.1"/>
</dbReference>
<feature type="transmembrane region" description="Helical" evidence="1">
    <location>
        <begin position="272"/>
        <end position="293"/>
    </location>
</feature>
<dbReference type="Gene3D" id="2.160.20.80">
    <property type="entry name" value="E3 ubiquitin-protein ligase SopA"/>
    <property type="match status" value="1"/>
</dbReference>